<dbReference type="SUPFAM" id="SSF53448">
    <property type="entry name" value="Nucleotide-diphospho-sugar transferases"/>
    <property type="match status" value="1"/>
</dbReference>
<accession>A0A2A7HQX6</accession>
<dbReference type="GO" id="GO:0016740">
    <property type="term" value="F:transferase activity"/>
    <property type="evidence" value="ECO:0007669"/>
    <property type="project" value="UniProtKB-KW"/>
</dbReference>
<dbReference type="Gene3D" id="1.25.40.10">
    <property type="entry name" value="Tetratricopeptide repeat domain"/>
    <property type="match status" value="1"/>
</dbReference>
<organism evidence="2 3">
    <name type="scientific">Bacillus cereus</name>
    <dbReference type="NCBI Taxonomy" id="1396"/>
    <lineage>
        <taxon>Bacteria</taxon>
        <taxon>Bacillati</taxon>
        <taxon>Bacillota</taxon>
        <taxon>Bacilli</taxon>
        <taxon>Bacillales</taxon>
        <taxon>Bacillaceae</taxon>
        <taxon>Bacillus</taxon>
        <taxon>Bacillus cereus group</taxon>
    </lineage>
</organism>
<gene>
    <name evidence="2" type="ORF">COM96_25190</name>
</gene>
<dbReference type="Gene3D" id="3.90.550.10">
    <property type="entry name" value="Spore Coat Polysaccharide Biosynthesis Protein SpsA, Chain A"/>
    <property type="match status" value="1"/>
</dbReference>
<dbReference type="RefSeq" id="WP_097906035.1">
    <property type="nucleotide sequence ID" value="NZ_NVLK01000068.1"/>
</dbReference>
<dbReference type="PANTHER" id="PTHR43630">
    <property type="entry name" value="POLY-BETA-1,6-N-ACETYL-D-GLUCOSAMINE SYNTHASE"/>
    <property type="match status" value="1"/>
</dbReference>
<comment type="caution">
    <text evidence="2">The sequence shown here is derived from an EMBL/GenBank/DDBJ whole genome shotgun (WGS) entry which is preliminary data.</text>
</comment>
<protein>
    <submittedName>
        <fullName evidence="2">Glycosyl transferase</fullName>
    </submittedName>
</protein>
<dbReference type="InterPro" id="IPR029044">
    <property type="entry name" value="Nucleotide-diphossugar_trans"/>
</dbReference>
<dbReference type="PANTHER" id="PTHR43630:SF2">
    <property type="entry name" value="GLYCOSYLTRANSFERASE"/>
    <property type="match status" value="1"/>
</dbReference>
<sequence>MGNEQVKNVKEEKKLCLCMIVKNESRIMERCLNATKSIVDFVSICDTGSTDNTPEIIENWCKENEIPGTVHHEPFKNFGYNRSLAVSLAQKTYPEADYLLILDADMILEVGPDFDKTSLTEDHYLTLQYDIHIKYWLTRLLKASLPWKSVGVTHEYWDIDRSKVGANYNTRVARLETLVVNDPGDGGSKGDKFERDERLLLQGINDPETTPDLHIRYLFYLAQTYYHLNQFEDSIKWYKKRVDAGGWVEEVFYSLLRIGFCYEQLANRSANKQHEVTDADEKENAKKQEEQYVALAVFYFQKAWEYRPTRAEPLYQLARMYRLKSQNNIALMYALQGKEVPFPKDDLLFVDYHAYDYLFDYEISISAFYIPHKKHLGAMSQKYLESIKEELPLHIANMVENNAKFY</sequence>
<dbReference type="Proteomes" id="UP000220006">
    <property type="component" value="Unassembled WGS sequence"/>
</dbReference>
<keyword evidence="2" id="KW-0808">Transferase</keyword>
<dbReference type="Pfam" id="PF00535">
    <property type="entry name" value="Glycos_transf_2"/>
    <property type="match status" value="1"/>
</dbReference>
<proteinExistence type="predicted"/>
<dbReference type="InterPro" id="IPR011990">
    <property type="entry name" value="TPR-like_helical_dom_sf"/>
</dbReference>
<dbReference type="SUPFAM" id="SSF48452">
    <property type="entry name" value="TPR-like"/>
    <property type="match status" value="1"/>
</dbReference>
<dbReference type="EMBL" id="NVLK01000068">
    <property type="protein sequence ID" value="PEC19361.1"/>
    <property type="molecule type" value="Genomic_DNA"/>
</dbReference>
<feature type="domain" description="Glycosyltransferase 2-like" evidence="1">
    <location>
        <begin position="17"/>
        <end position="108"/>
    </location>
</feature>
<evidence type="ECO:0000313" key="2">
    <source>
        <dbReference type="EMBL" id="PEC19361.1"/>
    </source>
</evidence>
<name>A0A2A7HQX6_BACCE</name>
<evidence type="ECO:0000313" key="3">
    <source>
        <dbReference type="Proteomes" id="UP000220006"/>
    </source>
</evidence>
<reference evidence="2 3" key="1">
    <citation type="submission" date="2017-09" db="EMBL/GenBank/DDBJ databases">
        <title>Large-scale bioinformatics analysis of Bacillus genomes uncovers conserved roles of natural products in bacterial physiology.</title>
        <authorList>
            <consortium name="Agbiome Team Llc"/>
            <person name="Bleich R.M."/>
            <person name="Grubbs K.J."/>
            <person name="Santa Maria K.C."/>
            <person name="Allen S.E."/>
            <person name="Farag S."/>
            <person name="Shank E.A."/>
            <person name="Bowers A."/>
        </authorList>
    </citation>
    <scope>NUCLEOTIDE SEQUENCE [LARGE SCALE GENOMIC DNA]</scope>
    <source>
        <strain evidence="2 3">AFS096845</strain>
    </source>
</reference>
<dbReference type="AlphaFoldDB" id="A0A2A7HQX6"/>
<dbReference type="InterPro" id="IPR001173">
    <property type="entry name" value="Glyco_trans_2-like"/>
</dbReference>
<evidence type="ECO:0000259" key="1">
    <source>
        <dbReference type="Pfam" id="PF00535"/>
    </source>
</evidence>